<name>A0A0E0L361_ORYPU</name>
<dbReference type="Gramene" id="OPUNC05G16200.2">
    <property type="protein sequence ID" value="OPUNC05G16200.2"/>
    <property type="gene ID" value="OPUNC05G16200"/>
</dbReference>
<organism evidence="1">
    <name type="scientific">Oryza punctata</name>
    <name type="common">Red rice</name>
    <dbReference type="NCBI Taxonomy" id="4537"/>
    <lineage>
        <taxon>Eukaryota</taxon>
        <taxon>Viridiplantae</taxon>
        <taxon>Streptophyta</taxon>
        <taxon>Embryophyta</taxon>
        <taxon>Tracheophyta</taxon>
        <taxon>Spermatophyta</taxon>
        <taxon>Magnoliopsida</taxon>
        <taxon>Liliopsida</taxon>
        <taxon>Poales</taxon>
        <taxon>Poaceae</taxon>
        <taxon>BOP clade</taxon>
        <taxon>Oryzoideae</taxon>
        <taxon>Oryzeae</taxon>
        <taxon>Oryzinae</taxon>
        <taxon>Oryza</taxon>
    </lineage>
</organism>
<reference evidence="1" key="2">
    <citation type="submission" date="2018-05" db="EMBL/GenBank/DDBJ databases">
        <title>OpunRS2 (Oryza punctata Reference Sequence Version 2).</title>
        <authorList>
            <person name="Zhang J."/>
            <person name="Kudrna D."/>
            <person name="Lee S."/>
            <person name="Talag J."/>
            <person name="Welchert J."/>
            <person name="Wing R.A."/>
        </authorList>
    </citation>
    <scope>NUCLEOTIDE SEQUENCE [LARGE SCALE GENOMIC DNA]</scope>
</reference>
<sequence length="159" mass="17061">MAKDESPSYLHLIFLSSRIRVFTLDPPLSLSLSNGQCELQASPRREGAGGGVYGVLPFPIPPVASSSVVCAAWRRRAHGRRGRLEGGSIDAANLLPSVSVSVVEEAAMDPSGLNLQANPAENQESWTQVGGAPLGQPWQAGAARHRHCSRDPPCRRRRC</sequence>
<keyword evidence="2" id="KW-1185">Reference proteome</keyword>
<proteinExistence type="predicted"/>
<dbReference type="EnsemblPlants" id="OPUNC05G16200.2">
    <property type="protein sequence ID" value="OPUNC05G16200.2"/>
    <property type="gene ID" value="OPUNC05G16200"/>
</dbReference>
<evidence type="ECO:0000313" key="2">
    <source>
        <dbReference type="Proteomes" id="UP000026962"/>
    </source>
</evidence>
<dbReference type="Proteomes" id="UP000026962">
    <property type="component" value="Chromosome 5"/>
</dbReference>
<protein>
    <submittedName>
        <fullName evidence="1">Uncharacterized protein</fullName>
    </submittedName>
</protein>
<dbReference type="HOGENOM" id="CLU_1663582_0_0_1"/>
<reference evidence="1" key="1">
    <citation type="submission" date="2015-04" db="UniProtKB">
        <authorList>
            <consortium name="EnsemblPlants"/>
        </authorList>
    </citation>
    <scope>IDENTIFICATION</scope>
</reference>
<accession>A0A0E0L361</accession>
<evidence type="ECO:0000313" key="1">
    <source>
        <dbReference type="EnsemblPlants" id="OPUNC05G16200.2"/>
    </source>
</evidence>
<dbReference type="AlphaFoldDB" id="A0A0E0L361"/>